<proteinExistence type="inferred from homology"/>
<dbReference type="STRING" id="1114972.FD35_GL001262"/>
<feature type="domain" description="Metallo-beta-lactamase" evidence="6">
    <location>
        <begin position="47"/>
        <end position="262"/>
    </location>
</feature>
<dbReference type="EMBL" id="AZFF01000002">
    <property type="protein sequence ID" value="KRL56965.1"/>
    <property type="molecule type" value="Genomic_DNA"/>
</dbReference>
<evidence type="ECO:0000256" key="5">
    <source>
        <dbReference type="ARBA" id="ARBA00022833"/>
    </source>
</evidence>
<keyword evidence="8" id="KW-1185">Reference proteome</keyword>
<comment type="cofactor">
    <cofactor evidence="1">
        <name>Zn(2+)</name>
        <dbReference type="ChEBI" id="CHEBI:29105"/>
    </cofactor>
</comment>
<dbReference type="RefSeq" id="WP_017262556.1">
    <property type="nucleotide sequence ID" value="NZ_AUAW01000004.1"/>
</dbReference>
<dbReference type="SMART" id="SM00849">
    <property type="entry name" value="Lactamase_B"/>
    <property type="match status" value="1"/>
</dbReference>
<evidence type="ECO:0000256" key="2">
    <source>
        <dbReference type="ARBA" id="ARBA00007749"/>
    </source>
</evidence>
<dbReference type="GO" id="GO:0016787">
    <property type="term" value="F:hydrolase activity"/>
    <property type="evidence" value="ECO:0007669"/>
    <property type="project" value="UniProtKB-KW"/>
</dbReference>
<dbReference type="CDD" id="cd07729">
    <property type="entry name" value="AHL_lactonase_MBL-fold"/>
    <property type="match status" value="1"/>
</dbReference>
<dbReference type="AlphaFoldDB" id="A0A0R1RT22"/>
<comment type="similarity">
    <text evidence="2">Belongs to the metallo-beta-lactamase superfamily.</text>
</comment>
<dbReference type="Gene3D" id="3.60.15.10">
    <property type="entry name" value="Ribonuclease Z/Hydroxyacylglutathione hydrolase-like"/>
    <property type="match status" value="1"/>
</dbReference>
<dbReference type="InterPro" id="IPR036866">
    <property type="entry name" value="RibonucZ/Hydroxyglut_hydro"/>
</dbReference>
<reference evidence="7 8" key="1">
    <citation type="journal article" date="2015" name="Genome Announc.">
        <title>Expanding the biotechnology potential of lactobacilli through comparative genomics of 213 strains and associated genera.</title>
        <authorList>
            <person name="Sun Z."/>
            <person name="Harris H.M."/>
            <person name="McCann A."/>
            <person name="Guo C."/>
            <person name="Argimon S."/>
            <person name="Zhang W."/>
            <person name="Yang X."/>
            <person name="Jeffery I.B."/>
            <person name="Cooney J.C."/>
            <person name="Kagawa T.F."/>
            <person name="Liu W."/>
            <person name="Song Y."/>
            <person name="Salvetti E."/>
            <person name="Wrobel A."/>
            <person name="Rasinkangas P."/>
            <person name="Parkhill J."/>
            <person name="Rea M.C."/>
            <person name="O'Sullivan O."/>
            <person name="Ritari J."/>
            <person name="Douillard F.P."/>
            <person name="Paul Ross R."/>
            <person name="Yang R."/>
            <person name="Briner A.E."/>
            <person name="Felis G.E."/>
            <person name="de Vos W.M."/>
            <person name="Barrangou R."/>
            <person name="Klaenhammer T.R."/>
            <person name="Caufield P.W."/>
            <person name="Cui Y."/>
            <person name="Zhang H."/>
            <person name="O'Toole P.W."/>
        </authorList>
    </citation>
    <scope>NUCLEOTIDE SEQUENCE [LARGE SCALE GENOMIC DNA]</scope>
    <source>
        <strain evidence="7 8">DSM 15814</strain>
    </source>
</reference>
<evidence type="ECO:0000256" key="4">
    <source>
        <dbReference type="ARBA" id="ARBA00022801"/>
    </source>
</evidence>
<dbReference type="PATRIC" id="fig|1114972.6.peg.1279"/>
<keyword evidence="3" id="KW-0479">Metal-binding</keyword>
<evidence type="ECO:0000313" key="7">
    <source>
        <dbReference type="EMBL" id="KRL56965.1"/>
    </source>
</evidence>
<protein>
    <recommendedName>
        <fullName evidence="6">Metallo-beta-lactamase domain-containing protein</fullName>
    </recommendedName>
</protein>
<comment type="caution">
    <text evidence="7">The sequence shown here is derived from an EMBL/GenBank/DDBJ whole genome shotgun (WGS) entry which is preliminary data.</text>
</comment>
<dbReference type="eggNOG" id="COG0491">
    <property type="taxonomic scope" value="Bacteria"/>
</dbReference>
<dbReference type="Proteomes" id="UP000051999">
    <property type="component" value="Unassembled WGS sequence"/>
</dbReference>
<gene>
    <name evidence="7" type="ORF">FD35_GL001262</name>
</gene>
<dbReference type="InterPro" id="IPR001279">
    <property type="entry name" value="Metallo-B-lactamas"/>
</dbReference>
<evidence type="ECO:0000259" key="6">
    <source>
        <dbReference type="SMART" id="SM00849"/>
    </source>
</evidence>
<dbReference type="SUPFAM" id="SSF56281">
    <property type="entry name" value="Metallo-hydrolase/oxidoreductase"/>
    <property type="match status" value="1"/>
</dbReference>
<keyword evidence="5" id="KW-0862">Zinc</keyword>
<dbReference type="PANTHER" id="PTHR42978:SF2">
    <property type="entry name" value="102 KBASES UNSTABLE REGION: FROM 1 TO 119443"/>
    <property type="match status" value="1"/>
</dbReference>
<evidence type="ECO:0000256" key="3">
    <source>
        <dbReference type="ARBA" id="ARBA00022723"/>
    </source>
</evidence>
<name>A0A0R1RT22_9LACO</name>
<organism evidence="7 8">
    <name type="scientific">Furfurilactobacillus rossiae DSM 15814</name>
    <dbReference type="NCBI Taxonomy" id="1114972"/>
    <lineage>
        <taxon>Bacteria</taxon>
        <taxon>Bacillati</taxon>
        <taxon>Bacillota</taxon>
        <taxon>Bacilli</taxon>
        <taxon>Lactobacillales</taxon>
        <taxon>Lactobacillaceae</taxon>
        <taxon>Furfurilactobacillus</taxon>
    </lineage>
</organism>
<dbReference type="InterPro" id="IPR051013">
    <property type="entry name" value="MBL_superfamily_lactonases"/>
</dbReference>
<evidence type="ECO:0000256" key="1">
    <source>
        <dbReference type="ARBA" id="ARBA00001947"/>
    </source>
</evidence>
<dbReference type="OrthoDB" id="9802897at2"/>
<dbReference type="PANTHER" id="PTHR42978">
    <property type="entry name" value="QUORUM-QUENCHING LACTONASE YTNP-RELATED-RELATED"/>
    <property type="match status" value="1"/>
</dbReference>
<sequence>MTTDIKVHVLHTGLVQVDRALPFHDYYRNPLAFTGILRSHINQITLPVSSYLIEHPKGLVLIDTGWNESVRQSQWHELGMQVQINKAYLPAGWSVREQLATLGYKPSDIDYLVLSHLHSDHASGLKLVKEAKKILTSDAEWQAANRDKLRYINKMWRDVNVETFAYESANVGPLHQTFDLFGDGSVQFVATPGHSAGLSATIVTGKDGREVVLAADVGYARESWEKMVTPGIVVDRKAAIESLAWIKQEAAKPNVVEALANHDPQVMPHVVTLSY</sequence>
<dbReference type="Pfam" id="PF00753">
    <property type="entry name" value="Lactamase_B"/>
    <property type="match status" value="1"/>
</dbReference>
<dbReference type="GO" id="GO:0046872">
    <property type="term" value="F:metal ion binding"/>
    <property type="evidence" value="ECO:0007669"/>
    <property type="project" value="UniProtKB-KW"/>
</dbReference>
<accession>A0A0R1RT22</accession>
<keyword evidence="4" id="KW-0378">Hydrolase</keyword>
<evidence type="ECO:0000313" key="8">
    <source>
        <dbReference type="Proteomes" id="UP000051999"/>
    </source>
</evidence>